<dbReference type="EMBL" id="REGN01002928">
    <property type="protein sequence ID" value="RNA25426.1"/>
    <property type="molecule type" value="Genomic_DNA"/>
</dbReference>
<dbReference type="AlphaFoldDB" id="A0A3M7RPE0"/>
<evidence type="ECO:0000313" key="1">
    <source>
        <dbReference type="EMBL" id="RNA25426.1"/>
    </source>
</evidence>
<sequence>MLECEKVVVQIKQRCNFIEFAQILQICPIGETEVVLLCFNCKTMLPCVFLPTMDSNIILYSITEDFGFCELKYKRTKQSFKINSINAEWCKIQCCINCKSLLMMCKIYAKCTTLDYIEI</sequence>
<keyword evidence="2" id="KW-1185">Reference proteome</keyword>
<organism evidence="1 2">
    <name type="scientific">Brachionus plicatilis</name>
    <name type="common">Marine rotifer</name>
    <name type="synonym">Brachionus muelleri</name>
    <dbReference type="NCBI Taxonomy" id="10195"/>
    <lineage>
        <taxon>Eukaryota</taxon>
        <taxon>Metazoa</taxon>
        <taxon>Spiralia</taxon>
        <taxon>Gnathifera</taxon>
        <taxon>Rotifera</taxon>
        <taxon>Eurotatoria</taxon>
        <taxon>Monogononta</taxon>
        <taxon>Pseudotrocha</taxon>
        <taxon>Ploima</taxon>
        <taxon>Brachionidae</taxon>
        <taxon>Brachionus</taxon>
    </lineage>
</organism>
<gene>
    <name evidence="1" type="ORF">BpHYR1_052100</name>
</gene>
<reference evidence="1 2" key="1">
    <citation type="journal article" date="2018" name="Sci. Rep.">
        <title>Genomic signatures of local adaptation to the degree of environmental predictability in rotifers.</title>
        <authorList>
            <person name="Franch-Gras L."/>
            <person name="Hahn C."/>
            <person name="Garcia-Roger E.M."/>
            <person name="Carmona M.J."/>
            <person name="Serra M."/>
            <person name="Gomez A."/>
        </authorList>
    </citation>
    <scope>NUCLEOTIDE SEQUENCE [LARGE SCALE GENOMIC DNA]</scope>
    <source>
        <strain evidence="1">HYR1</strain>
    </source>
</reference>
<dbReference type="Proteomes" id="UP000276133">
    <property type="component" value="Unassembled WGS sequence"/>
</dbReference>
<proteinExistence type="predicted"/>
<protein>
    <submittedName>
        <fullName evidence="1">Uncharacterized protein</fullName>
    </submittedName>
</protein>
<evidence type="ECO:0000313" key="2">
    <source>
        <dbReference type="Proteomes" id="UP000276133"/>
    </source>
</evidence>
<accession>A0A3M7RPE0</accession>
<comment type="caution">
    <text evidence="1">The sequence shown here is derived from an EMBL/GenBank/DDBJ whole genome shotgun (WGS) entry which is preliminary data.</text>
</comment>
<name>A0A3M7RPE0_BRAPC</name>